<reference evidence="5" key="1">
    <citation type="submission" date="2021-01" db="EMBL/GenBank/DDBJ databases">
        <title>Genome public.</title>
        <authorList>
            <person name="Liu C."/>
            <person name="Sun Q."/>
        </authorList>
    </citation>
    <scope>NUCLEOTIDE SEQUENCE [LARGE SCALE GENOMIC DNA]</scope>
    <source>
        <strain evidence="5">YIM B02567</strain>
    </source>
</reference>
<dbReference type="Proteomes" id="UP000628669">
    <property type="component" value="Unassembled WGS sequence"/>
</dbReference>
<keyword evidence="1 2" id="KW-0732">Signal</keyword>
<dbReference type="InterPro" id="IPR026444">
    <property type="entry name" value="Secre_tail"/>
</dbReference>
<feature type="chain" id="PRO_5047367562" evidence="2">
    <location>
        <begin position="21"/>
        <end position="546"/>
    </location>
</feature>
<dbReference type="NCBIfam" id="TIGR02167">
    <property type="entry name" value="Liste_lipo_26"/>
    <property type="match status" value="4"/>
</dbReference>
<feature type="signal peptide" evidence="2">
    <location>
        <begin position="1"/>
        <end position="20"/>
    </location>
</feature>
<protein>
    <submittedName>
        <fullName evidence="4">BspA family leucine-rich repeat surface protein</fullName>
    </submittedName>
</protein>
<evidence type="ECO:0000259" key="3">
    <source>
        <dbReference type="Pfam" id="PF18962"/>
    </source>
</evidence>
<sequence length="546" mass="61622">MHRKFLSFILAIFFFQSALAQDEFITIWKPNVPAITPPIDLIAPNLAGNNQIWFPGIGENYTINWEEVGYPQHNGTMPNVTSTSQVFIDFGTSLNPDQANATYKVKVTNGNGTFKQIRFGDPEILNVPSPYLVIFWHCRGSIDKITEISQWGNINWTSMNNAFSNCRNLQVTATDSPKLSNVEDASFMFYGNSAFNGNLSMTAWNTSHIKKFTYMFGHVSNSASAAVDNFNLPIGSWDMSSAEDISYMFFHRRSFNQNINNWNTSKVTTMAHTFENCYTFNQPLDNWNTSKVTNMTYLFHFIPEFNQPIGNWDTSNVTNFSHMFHNCIAFNQPLDNWDTSKGTTMEMLFTGASSFNQPLGNWNTSLVGTMLFTFLDAISFDQSLENWNLSSLTIGDQMIKNSGLKCENYSKTISGWANNPSTPNNINLVSTAPLVYSPDVVNERNILISKGWIFNGDTLGGECRLLGVSENQFNNLSIYPNPAKDFIYIKNIKAPGSYKVVDMSGRILIQNLLNNEEVDISSLTKGNYILQITSKDKIQSLKFIKK</sequence>
<accession>A0ABS1FYB2</accession>
<organism evidence="4 5">
    <name type="scientific">Chryseobacterium paridis</name>
    <dbReference type="NCBI Taxonomy" id="2800328"/>
    <lineage>
        <taxon>Bacteria</taxon>
        <taxon>Pseudomonadati</taxon>
        <taxon>Bacteroidota</taxon>
        <taxon>Flavobacteriia</taxon>
        <taxon>Flavobacteriales</taxon>
        <taxon>Weeksellaceae</taxon>
        <taxon>Chryseobacterium group</taxon>
        <taxon>Chryseobacterium</taxon>
    </lineage>
</organism>
<gene>
    <name evidence="4" type="ORF">JHL15_16895</name>
</gene>
<dbReference type="InterPro" id="IPR005046">
    <property type="entry name" value="DUF285"/>
</dbReference>
<keyword evidence="5" id="KW-1185">Reference proteome</keyword>
<evidence type="ECO:0000313" key="4">
    <source>
        <dbReference type="EMBL" id="MBK1897446.1"/>
    </source>
</evidence>
<dbReference type="EMBL" id="JAENHK010000010">
    <property type="protein sequence ID" value="MBK1897446.1"/>
    <property type="molecule type" value="Genomic_DNA"/>
</dbReference>
<dbReference type="Pfam" id="PF18962">
    <property type="entry name" value="Por_Secre_tail"/>
    <property type="match status" value="1"/>
</dbReference>
<dbReference type="NCBIfam" id="TIGR04183">
    <property type="entry name" value="Por_Secre_tail"/>
    <property type="match status" value="1"/>
</dbReference>
<dbReference type="Pfam" id="PF03382">
    <property type="entry name" value="DUF285"/>
    <property type="match status" value="2"/>
</dbReference>
<evidence type="ECO:0000256" key="2">
    <source>
        <dbReference type="SAM" id="SignalP"/>
    </source>
</evidence>
<evidence type="ECO:0000256" key="1">
    <source>
        <dbReference type="ARBA" id="ARBA00022729"/>
    </source>
</evidence>
<evidence type="ECO:0000313" key="5">
    <source>
        <dbReference type="Proteomes" id="UP000628669"/>
    </source>
</evidence>
<dbReference type="RefSeq" id="WP_200247652.1">
    <property type="nucleotide sequence ID" value="NZ_JAENHK010000010.1"/>
</dbReference>
<feature type="domain" description="Secretion system C-terminal sorting" evidence="3">
    <location>
        <begin position="478"/>
        <end position="543"/>
    </location>
</feature>
<proteinExistence type="predicted"/>
<comment type="caution">
    <text evidence="4">The sequence shown here is derived from an EMBL/GenBank/DDBJ whole genome shotgun (WGS) entry which is preliminary data.</text>
</comment>
<name>A0ABS1FYB2_9FLAO</name>
<dbReference type="InterPro" id="IPR011889">
    <property type="entry name" value="Liste_lipo_26"/>
</dbReference>